<dbReference type="InterPro" id="IPR050742">
    <property type="entry name" value="Helicase_Restrict-Modif_Enz"/>
</dbReference>
<dbReference type="PROSITE" id="PS51192">
    <property type="entry name" value="HELICASE_ATP_BIND_1"/>
    <property type="match status" value="1"/>
</dbReference>
<proteinExistence type="predicted"/>
<dbReference type="PANTHER" id="PTHR47396:SF1">
    <property type="entry name" value="ATP-DEPENDENT HELICASE IRC3-RELATED"/>
    <property type="match status" value="1"/>
</dbReference>
<dbReference type="InterPro" id="IPR014001">
    <property type="entry name" value="Helicase_ATP-bd"/>
</dbReference>
<organism evidence="2">
    <name type="scientific">viral metagenome</name>
    <dbReference type="NCBI Taxonomy" id="1070528"/>
    <lineage>
        <taxon>unclassified sequences</taxon>
        <taxon>metagenomes</taxon>
        <taxon>organismal metagenomes</taxon>
    </lineage>
</organism>
<name>A0A6C0LIC7_9ZZZZ</name>
<dbReference type="GO" id="GO:0005829">
    <property type="term" value="C:cytosol"/>
    <property type="evidence" value="ECO:0007669"/>
    <property type="project" value="TreeGrafter"/>
</dbReference>
<dbReference type="InterPro" id="IPR006935">
    <property type="entry name" value="Helicase/UvrB_N"/>
</dbReference>
<dbReference type="Gene3D" id="3.40.50.300">
    <property type="entry name" value="P-loop containing nucleotide triphosphate hydrolases"/>
    <property type="match status" value="2"/>
</dbReference>
<dbReference type="SUPFAM" id="SSF52540">
    <property type="entry name" value="P-loop containing nucleoside triphosphate hydrolases"/>
    <property type="match status" value="2"/>
</dbReference>
<evidence type="ECO:0000259" key="1">
    <source>
        <dbReference type="PROSITE" id="PS51192"/>
    </source>
</evidence>
<dbReference type="CDD" id="cd18785">
    <property type="entry name" value="SF2_C"/>
    <property type="match status" value="1"/>
</dbReference>
<dbReference type="Pfam" id="PF04851">
    <property type="entry name" value="ResIII"/>
    <property type="match status" value="1"/>
</dbReference>
<dbReference type="GO" id="GO:0005524">
    <property type="term" value="F:ATP binding"/>
    <property type="evidence" value="ECO:0007669"/>
    <property type="project" value="InterPro"/>
</dbReference>
<dbReference type="GO" id="GO:0003677">
    <property type="term" value="F:DNA binding"/>
    <property type="evidence" value="ECO:0007669"/>
    <property type="project" value="InterPro"/>
</dbReference>
<evidence type="ECO:0000313" key="2">
    <source>
        <dbReference type="EMBL" id="QHU30689.1"/>
    </source>
</evidence>
<dbReference type="InterPro" id="IPR027417">
    <property type="entry name" value="P-loop_NTPase"/>
</dbReference>
<dbReference type="EMBL" id="MN740512">
    <property type="protein sequence ID" value="QHU30689.1"/>
    <property type="molecule type" value="Genomic_DNA"/>
</dbReference>
<reference evidence="2" key="1">
    <citation type="journal article" date="2020" name="Nature">
        <title>Giant virus diversity and host interactions through global metagenomics.</title>
        <authorList>
            <person name="Schulz F."/>
            <person name="Roux S."/>
            <person name="Paez-Espino D."/>
            <person name="Jungbluth S."/>
            <person name="Walsh D.A."/>
            <person name="Denef V.J."/>
            <person name="McMahon K.D."/>
            <person name="Konstantinidis K.T."/>
            <person name="Eloe-Fadrosh E.A."/>
            <person name="Kyrpides N.C."/>
            <person name="Woyke T."/>
        </authorList>
    </citation>
    <scope>NUCLEOTIDE SEQUENCE</scope>
    <source>
        <strain evidence="2">GVMAG-M-3300027833-19</strain>
    </source>
</reference>
<dbReference type="SMART" id="SM00487">
    <property type="entry name" value="DEXDc"/>
    <property type="match status" value="1"/>
</dbReference>
<feature type="domain" description="Helicase ATP-binding" evidence="1">
    <location>
        <begin position="111"/>
        <end position="260"/>
    </location>
</feature>
<sequence length="476" mass="54530">MLSISNSGLLIDKKTFEKLIDKYKMKKFTVRERLPQGTPSVIQRHPRVLKLFKSSKDHIVLARGLLELVQKNTDIKLDVKFNKCRKFDKFSLGDNLASHQEVVLNEVVCRFSNEDKFGSYLMQLAPGLGKTRTAIAIIGQVGATTLVVVPCKHIALQWIEEMEQFTPHLKTCIYNNKTNQSAQNFDVILCIINTARDKDCDFFSQFAFAIMDEVHEHISNCNKEILWKTSWCRFVLGMSGTLAPSDVKNELLPYIEAHLGKVVHSRDLDGFDTVAKEFDVNVEIVEYIGNEEYLTPVLNDGGTISFVNTLSRIISDPQRIDLVLNKIRELYDKKCNIFVFGEHRGYLDNLYERLVKVYEKDEIDLESNADVLKGGATKDKIEKCKTHRIILTTFSYSRRGIDYSHLDALVLATPRKSGIKQIIGRILRFSGNSSIPRYILDVWDSATVLKSQLYERQKVYRSRLYKISKTKIEGNL</sequence>
<dbReference type="PANTHER" id="PTHR47396">
    <property type="entry name" value="TYPE I RESTRICTION ENZYME ECOKI R PROTEIN"/>
    <property type="match status" value="1"/>
</dbReference>
<dbReference type="AlphaFoldDB" id="A0A6C0LIC7"/>
<protein>
    <recommendedName>
        <fullName evidence="1">Helicase ATP-binding domain-containing protein</fullName>
    </recommendedName>
</protein>
<accession>A0A6C0LIC7</accession>
<dbReference type="GO" id="GO:0016787">
    <property type="term" value="F:hydrolase activity"/>
    <property type="evidence" value="ECO:0007669"/>
    <property type="project" value="InterPro"/>
</dbReference>